<dbReference type="AlphaFoldDB" id="A0A8K0IFH9"/>
<evidence type="ECO:0000313" key="4">
    <source>
        <dbReference type="EMBL" id="KAG1355111.1"/>
    </source>
</evidence>
<sequence length="165" mass="18010">MEGAIGSSPVEKRIAVVTGGNKGIGLEVCRQLALNGVKVILTARDEKRGMAAVEKLRESGLSDVVFHQLDVTDSSSITSLARYIGARFGKLDILKVQDTDHGILNWMKENFQQTYEMAEECLKTNYHGVKDVTEALLPHLLSSHSGTIVNVSSTVGQLQVTNYSY</sequence>
<keyword evidence="3" id="KW-0560">Oxidoreductase</keyword>
<proteinExistence type="inferred from homology"/>
<dbReference type="InterPro" id="IPR036291">
    <property type="entry name" value="NAD(P)-bd_dom_sf"/>
</dbReference>
<dbReference type="PANTHER" id="PTHR43490">
    <property type="entry name" value="(+)-NEOMENTHOL DEHYDROGENASE"/>
    <property type="match status" value="1"/>
</dbReference>
<dbReference type="PANTHER" id="PTHR43490:SF73">
    <property type="entry name" value="OS07G0685800 PROTEIN"/>
    <property type="match status" value="1"/>
</dbReference>
<accession>A0A8K0IFH9</accession>
<dbReference type="Gene3D" id="3.40.50.720">
    <property type="entry name" value="NAD(P)-binding Rossmann-like Domain"/>
    <property type="match status" value="1"/>
</dbReference>
<dbReference type="EMBL" id="CM017878">
    <property type="protein sequence ID" value="KAG1355111.1"/>
    <property type="molecule type" value="Genomic_DNA"/>
</dbReference>
<reference evidence="4" key="2">
    <citation type="submission" date="2019-07" db="EMBL/GenBank/DDBJ databases">
        <authorList>
            <person name="Yang Y."/>
            <person name="Bocs S."/>
            <person name="Baudouin L."/>
        </authorList>
    </citation>
    <scope>NUCLEOTIDE SEQUENCE</scope>
    <source>
        <tissue evidence="4">Spear leaf of Hainan Tall coconut</tissue>
    </source>
</reference>
<reference evidence="4" key="1">
    <citation type="journal article" date="2017" name="Gigascience">
        <title>The genome draft of coconut (Cocos nucifera).</title>
        <authorList>
            <person name="Xiao Y."/>
            <person name="Xu P."/>
            <person name="Fan H."/>
            <person name="Baudouin L."/>
            <person name="Xia W."/>
            <person name="Bocs S."/>
            <person name="Xu J."/>
            <person name="Li Q."/>
            <person name="Guo A."/>
            <person name="Zhou L."/>
            <person name="Li J."/>
            <person name="Wu Y."/>
            <person name="Ma Z."/>
            <person name="Armero A."/>
            <person name="Issali A.E."/>
            <person name="Liu N."/>
            <person name="Peng M."/>
            <person name="Yang Y."/>
        </authorList>
    </citation>
    <scope>NUCLEOTIDE SEQUENCE</scope>
    <source>
        <tissue evidence="4">Spear leaf of Hainan Tall coconut</tissue>
    </source>
</reference>
<protein>
    <submittedName>
        <fullName evidence="4">Salutaridine reductase</fullName>
    </submittedName>
</protein>
<name>A0A8K0IFH9_COCNU</name>
<dbReference type="GO" id="GO:0016020">
    <property type="term" value="C:membrane"/>
    <property type="evidence" value="ECO:0007669"/>
    <property type="project" value="TreeGrafter"/>
</dbReference>
<keyword evidence="2" id="KW-0521">NADP</keyword>
<keyword evidence="5" id="KW-1185">Reference proteome</keyword>
<gene>
    <name evidence="4" type="ORF">COCNU_07G012230</name>
</gene>
<evidence type="ECO:0000256" key="2">
    <source>
        <dbReference type="ARBA" id="ARBA00022857"/>
    </source>
</evidence>
<dbReference type="InterPro" id="IPR002347">
    <property type="entry name" value="SDR_fam"/>
</dbReference>
<evidence type="ECO:0000256" key="3">
    <source>
        <dbReference type="ARBA" id="ARBA00023002"/>
    </source>
</evidence>
<dbReference type="Proteomes" id="UP000797356">
    <property type="component" value="Chromosome 7"/>
</dbReference>
<dbReference type="Pfam" id="PF00106">
    <property type="entry name" value="adh_short"/>
    <property type="match status" value="1"/>
</dbReference>
<dbReference type="GO" id="GO:0016491">
    <property type="term" value="F:oxidoreductase activity"/>
    <property type="evidence" value="ECO:0007669"/>
    <property type="project" value="UniProtKB-KW"/>
</dbReference>
<evidence type="ECO:0000256" key="1">
    <source>
        <dbReference type="ARBA" id="ARBA00006484"/>
    </source>
</evidence>
<dbReference type="SUPFAM" id="SSF51735">
    <property type="entry name" value="NAD(P)-binding Rossmann-fold domains"/>
    <property type="match status" value="1"/>
</dbReference>
<organism evidence="4 5">
    <name type="scientific">Cocos nucifera</name>
    <name type="common">Coconut palm</name>
    <dbReference type="NCBI Taxonomy" id="13894"/>
    <lineage>
        <taxon>Eukaryota</taxon>
        <taxon>Viridiplantae</taxon>
        <taxon>Streptophyta</taxon>
        <taxon>Embryophyta</taxon>
        <taxon>Tracheophyta</taxon>
        <taxon>Spermatophyta</taxon>
        <taxon>Magnoliopsida</taxon>
        <taxon>Liliopsida</taxon>
        <taxon>Arecaceae</taxon>
        <taxon>Arecoideae</taxon>
        <taxon>Cocoseae</taxon>
        <taxon>Attaleinae</taxon>
        <taxon>Cocos</taxon>
    </lineage>
</organism>
<comment type="caution">
    <text evidence="4">The sequence shown here is derived from an EMBL/GenBank/DDBJ whole genome shotgun (WGS) entry which is preliminary data.</text>
</comment>
<evidence type="ECO:0000313" key="5">
    <source>
        <dbReference type="Proteomes" id="UP000797356"/>
    </source>
</evidence>
<comment type="similarity">
    <text evidence="1">Belongs to the short-chain dehydrogenases/reductases (SDR) family.</text>
</comment>
<dbReference type="PRINTS" id="PR00081">
    <property type="entry name" value="GDHRDH"/>
</dbReference>
<dbReference type="OrthoDB" id="7289984at2759"/>